<sequence length="545" mass="61965">MVKRKIILSTLLLGLVPLSNAQQVLSPEPKNTVDVDKATETEGLYVGDSLICNDRTCYPKVFEADDEWRVVKPLQRLPGGLDIRINFDTKLKEARLLPAGVKPVKQEQREKEKKEEQLANEETATSAVEKISTSVSSITSETKMDTAESSTSSQKSLGSSASITKSQKEKSKETASALKENKKNELAISRDTDLAVNDSDVVAEDADISAKSMAVSTKSTQALAKDTDTAIKDTNIQPNDATDNYEFTKEFKVIRDIYNKKARLTNSEIKEIEAKLEELMEFTHDYKHGMKIITHEFELLKSISLSDKLPVSLRELSTRAITGCLRNNPPVLEFICVNHKEFPSELFQWLSTLQDKSIDVLNLYKTLIKRYISILDEILSSMPIYDMNTTDLESLTVIYESLDDPKIKTKVLELVSRFFSKHIEVITIESGDEPSIKKRNEQVVQDVQKWTDELATSIQDKNNDEMHIRKFFNGLYQIKSHFKNDIKVDNSFLNWLAKETELRKPNKEKSEEKDSDQDYFDSLLVSSRHLIFGNELAHNLKHDEL</sequence>
<dbReference type="GO" id="GO:0015031">
    <property type="term" value="P:protein transport"/>
    <property type="evidence" value="ECO:0007669"/>
    <property type="project" value="UniProtKB-KW"/>
</dbReference>
<keyword evidence="7" id="KW-0653">Protein transport</keyword>
<name>G8BWK9_TETPH</name>
<evidence type="ECO:0000256" key="6">
    <source>
        <dbReference type="ARBA" id="ARBA00022824"/>
    </source>
</evidence>
<feature type="compositionally biased region" description="Low complexity" evidence="10">
    <location>
        <begin position="149"/>
        <end position="162"/>
    </location>
</feature>
<dbReference type="RefSeq" id="XP_003686894.1">
    <property type="nucleotide sequence ID" value="XM_003686846.1"/>
</dbReference>
<keyword evidence="6" id="KW-0256">Endoplasmic reticulum</keyword>
<dbReference type="AlphaFoldDB" id="G8BWK9"/>
<dbReference type="EMBL" id="HE612863">
    <property type="protein sequence ID" value="CCE64460.1"/>
    <property type="molecule type" value="Genomic_DNA"/>
</dbReference>
<feature type="coiled-coil region" evidence="9">
    <location>
        <begin position="255"/>
        <end position="282"/>
    </location>
</feature>
<evidence type="ECO:0000313" key="13">
    <source>
        <dbReference type="Proteomes" id="UP000005666"/>
    </source>
</evidence>
<feature type="signal peptide" evidence="11">
    <location>
        <begin position="1"/>
        <end position="21"/>
    </location>
</feature>
<dbReference type="eggNOG" id="KOG2160">
    <property type="taxonomic scope" value="Eukaryota"/>
</dbReference>
<feature type="compositionally biased region" description="Low complexity" evidence="10">
    <location>
        <begin position="128"/>
        <end position="141"/>
    </location>
</feature>
<gene>
    <name evidence="12" type="primary">TPHA0H02570</name>
    <name evidence="12" type="ordered locus">TPHA_0H02570</name>
</gene>
<accession>G8BWK9</accession>
<keyword evidence="9" id="KW-0175">Coiled coil</keyword>
<evidence type="ECO:0000256" key="9">
    <source>
        <dbReference type="SAM" id="Coils"/>
    </source>
</evidence>
<dbReference type="OrthoDB" id="448649at2759"/>
<protein>
    <recommendedName>
        <fullName evidence="3">Nucleotide exchange factor SIL1</fullName>
    </recommendedName>
</protein>
<comment type="similarity">
    <text evidence="1">Belongs to the SIL1 family.</text>
</comment>
<keyword evidence="13" id="KW-1185">Reference proteome</keyword>
<feature type="region of interest" description="Disordered" evidence="10">
    <location>
        <begin position="102"/>
        <end position="180"/>
    </location>
</feature>
<dbReference type="InterPro" id="IPR011989">
    <property type="entry name" value="ARM-like"/>
</dbReference>
<dbReference type="KEGG" id="tpf:TPHA_0H02570"/>
<evidence type="ECO:0000256" key="5">
    <source>
        <dbReference type="ARBA" id="ARBA00022729"/>
    </source>
</evidence>
<evidence type="ECO:0000256" key="4">
    <source>
        <dbReference type="ARBA" id="ARBA00022448"/>
    </source>
</evidence>
<keyword evidence="8" id="KW-0811">Translocation</keyword>
<comment type="subunit">
    <text evidence="2">Interacts with KAR2.</text>
</comment>
<dbReference type="STRING" id="1071381.G8BWK9"/>
<dbReference type="InterPro" id="IPR031884">
    <property type="entry name" value="Sil1_fungi"/>
</dbReference>
<proteinExistence type="inferred from homology"/>
<evidence type="ECO:0000256" key="11">
    <source>
        <dbReference type="SAM" id="SignalP"/>
    </source>
</evidence>
<evidence type="ECO:0000256" key="7">
    <source>
        <dbReference type="ARBA" id="ARBA00022927"/>
    </source>
</evidence>
<dbReference type="GO" id="GO:0000774">
    <property type="term" value="F:adenyl-nucleotide exchange factor activity"/>
    <property type="evidence" value="ECO:0007669"/>
    <property type="project" value="InterPro"/>
</dbReference>
<dbReference type="Gene3D" id="1.25.10.10">
    <property type="entry name" value="Leucine-rich Repeat Variant"/>
    <property type="match status" value="1"/>
</dbReference>
<evidence type="ECO:0000256" key="10">
    <source>
        <dbReference type="SAM" id="MobiDB-lite"/>
    </source>
</evidence>
<dbReference type="OMA" id="CYPKVFE"/>
<evidence type="ECO:0000313" key="12">
    <source>
        <dbReference type="EMBL" id="CCE64460.1"/>
    </source>
</evidence>
<evidence type="ECO:0000256" key="1">
    <source>
        <dbReference type="ARBA" id="ARBA00010588"/>
    </source>
</evidence>
<evidence type="ECO:0000256" key="8">
    <source>
        <dbReference type="ARBA" id="ARBA00023010"/>
    </source>
</evidence>
<keyword evidence="4" id="KW-0813">Transport</keyword>
<feature type="compositionally biased region" description="Basic and acidic residues" evidence="10">
    <location>
        <begin position="166"/>
        <end position="180"/>
    </location>
</feature>
<keyword evidence="5 11" id="KW-0732">Signal</keyword>
<evidence type="ECO:0000256" key="2">
    <source>
        <dbReference type="ARBA" id="ARBA00011799"/>
    </source>
</evidence>
<reference evidence="12 13" key="1">
    <citation type="journal article" date="2011" name="Proc. Natl. Acad. Sci. U.S.A.">
        <title>Evolutionary erosion of yeast sex chromosomes by mating-type switching accidents.</title>
        <authorList>
            <person name="Gordon J.L."/>
            <person name="Armisen D."/>
            <person name="Proux-Wera E."/>
            <person name="Oheigeartaigh S.S."/>
            <person name="Byrne K.P."/>
            <person name="Wolfe K.H."/>
        </authorList>
    </citation>
    <scope>NUCLEOTIDE SEQUENCE [LARGE SCALE GENOMIC DNA]</scope>
    <source>
        <strain evidence="13">ATCC 24235 / CBS 4417 / NBRC 1672 / NRRL Y-8282 / UCD 70-5</strain>
    </source>
</reference>
<feature type="chain" id="PRO_5003508656" description="Nucleotide exchange factor SIL1" evidence="11">
    <location>
        <begin position="22"/>
        <end position="545"/>
    </location>
</feature>
<dbReference type="Proteomes" id="UP000005666">
    <property type="component" value="Chromosome 8"/>
</dbReference>
<evidence type="ECO:0000256" key="3">
    <source>
        <dbReference type="ARBA" id="ARBA00015352"/>
    </source>
</evidence>
<dbReference type="GO" id="GO:0005783">
    <property type="term" value="C:endoplasmic reticulum"/>
    <property type="evidence" value="ECO:0007669"/>
    <property type="project" value="InterPro"/>
</dbReference>
<feature type="compositionally biased region" description="Basic and acidic residues" evidence="10">
    <location>
        <begin position="104"/>
        <end position="117"/>
    </location>
</feature>
<organism evidence="12 13">
    <name type="scientific">Tetrapisispora phaffii (strain ATCC 24235 / CBS 4417 / NBRC 1672 / NRRL Y-8282 / UCD 70-5)</name>
    <name type="common">Yeast</name>
    <name type="synonym">Fabospora phaffii</name>
    <dbReference type="NCBI Taxonomy" id="1071381"/>
    <lineage>
        <taxon>Eukaryota</taxon>
        <taxon>Fungi</taxon>
        <taxon>Dikarya</taxon>
        <taxon>Ascomycota</taxon>
        <taxon>Saccharomycotina</taxon>
        <taxon>Saccharomycetes</taxon>
        <taxon>Saccharomycetales</taxon>
        <taxon>Saccharomycetaceae</taxon>
        <taxon>Tetrapisispora</taxon>
    </lineage>
</organism>
<dbReference type="Pfam" id="PF16782">
    <property type="entry name" value="SIL1"/>
    <property type="match status" value="1"/>
</dbReference>
<dbReference type="GeneID" id="11534159"/>
<dbReference type="HOGENOM" id="CLU_034955_0_0_1"/>